<dbReference type="AlphaFoldDB" id="A0A133KMM3"/>
<accession>A0A133KMM3</accession>
<evidence type="ECO:0000313" key="2">
    <source>
        <dbReference type="Proteomes" id="UP000070376"/>
    </source>
</evidence>
<dbReference type="EMBL" id="LRPN01000088">
    <property type="protein sequence ID" value="KWZ80727.1"/>
    <property type="molecule type" value="Genomic_DNA"/>
</dbReference>
<reference evidence="2" key="1">
    <citation type="submission" date="2016-01" db="EMBL/GenBank/DDBJ databases">
        <authorList>
            <person name="Mitreva M."/>
            <person name="Pepin K.H."/>
            <person name="Mihindukulasuriya K.A."/>
            <person name="Fulton R."/>
            <person name="Fronick C."/>
            <person name="O'Laughlin M."/>
            <person name="Miner T."/>
            <person name="Herter B."/>
            <person name="Rosa B.A."/>
            <person name="Cordes M."/>
            <person name="Tomlinson C."/>
            <person name="Wollam A."/>
            <person name="Palsikar V.B."/>
            <person name="Mardis E.R."/>
            <person name="Wilson R.K."/>
        </authorList>
    </citation>
    <scope>NUCLEOTIDE SEQUENCE [LARGE SCALE GENOMIC DNA]</scope>
    <source>
        <strain evidence="2">GED7749B</strain>
    </source>
</reference>
<protein>
    <submittedName>
        <fullName evidence="1">Uncharacterized protein</fullName>
    </submittedName>
</protein>
<dbReference type="Proteomes" id="UP000070376">
    <property type="component" value="Unassembled WGS sequence"/>
</dbReference>
<proteinExistence type="predicted"/>
<sequence>MNIVHQFLVSFFFPENCKNGIFLYSPTTCIRKGRTVLAVRPFLNRPVRARL</sequence>
<name>A0A133KMM3_HEYCO</name>
<organism evidence="1 2">
    <name type="scientific">Heyndrickxia coagulans</name>
    <name type="common">Weizmannia coagulans</name>
    <dbReference type="NCBI Taxonomy" id="1398"/>
    <lineage>
        <taxon>Bacteria</taxon>
        <taxon>Bacillati</taxon>
        <taxon>Bacillota</taxon>
        <taxon>Bacilli</taxon>
        <taxon>Bacillales</taxon>
        <taxon>Bacillaceae</taxon>
        <taxon>Heyndrickxia</taxon>
    </lineage>
</organism>
<dbReference type="PATRIC" id="fig|1398.22.peg.2238"/>
<gene>
    <name evidence="1" type="ORF">HMPREF3213_02231</name>
</gene>
<comment type="caution">
    <text evidence="1">The sequence shown here is derived from an EMBL/GenBank/DDBJ whole genome shotgun (WGS) entry which is preliminary data.</text>
</comment>
<evidence type="ECO:0000313" key="1">
    <source>
        <dbReference type="EMBL" id="KWZ80727.1"/>
    </source>
</evidence>